<keyword evidence="1" id="KW-0812">Transmembrane</keyword>
<dbReference type="Pfam" id="PF02517">
    <property type="entry name" value="Rce1-like"/>
    <property type="match status" value="1"/>
</dbReference>
<evidence type="ECO:0000313" key="4">
    <source>
        <dbReference type="Proteomes" id="UP001501459"/>
    </source>
</evidence>
<reference evidence="3 4" key="1">
    <citation type="journal article" date="2019" name="Int. J. Syst. Evol. Microbiol.">
        <title>The Global Catalogue of Microorganisms (GCM) 10K type strain sequencing project: providing services to taxonomists for standard genome sequencing and annotation.</title>
        <authorList>
            <consortium name="The Broad Institute Genomics Platform"/>
            <consortium name="The Broad Institute Genome Sequencing Center for Infectious Disease"/>
            <person name="Wu L."/>
            <person name="Ma J."/>
        </authorList>
    </citation>
    <scope>NUCLEOTIDE SEQUENCE [LARGE SCALE GENOMIC DNA]</scope>
    <source>
        <strain evidence="3 4">JCM 12149</strain>
    </source>
</reference>
<dbReference type="RefSeq" id="WP_343753044.1">
    <property type="nucleotide sequence ID" value="NZ_BAAADM010000054.1"/>
</dbReference>
<keyword evidence="1" id="KW-0472">Membrane</keyword>
<keyword evidence="4" id="KW-1185">Reference proteome</keyword>
<protein>
    <submittedName>
        <fullName evidence="3">CPBP family intramembrane metalloprotease</fullName>
    </submittedName>
</protein>
<feature type="domain" description="CAAX prenyl protease 2/Lysostaphin resistance protein A-like" evidence="2">
    <location>
        <begin position="97"/>
        <end position="180"/>
    </location>
</feature>
<keyword evidence="3" id="KW-0482">Metalloprotease</keyword>
<feature type="transmembrane region" description="Helical" evidence="1">
    <location>
        <begin position="98"/>
        <end position="116"/>
    </location>
</feature>
<sequence>MQKQSELIKQLSDRELMKQVIVTQLLLAGASLVLSLVFFGNMNVWLDLFHMQVYEMAYYGLLTGVIIVIVDLFLMAIFPKTYYDDGGVNERLFHNRSILGIFGLALAAAVSEELLFRGVIQTTFGYVIASVLFAVIHIRYLTKPVLFISVLMVSFYIGYMFDITKNLAVVILAHFTVDFVLGLIIRFRKGGGRVAHRNKR</sequence>
<evidence type="ECO:0000259" key="2">
    <source>
        <dbReference type="Pfam" id="PF02517"/>
    </source>
</evidence>
<organism evidence="3 4">
    <name type="scientific">Lentibacillus halophilus</name>
    <dbReference type="NCBI Taxonomy" id="295065"/>
    <lineage>
        <taxon>Bacteria</taxon>
        <taxon>Bacillati</taxon>
        <taxon>Bacillota</taxon>
        <taxon>Bacilli</taxon>
        <taxon>Bacillales</taxon>
        <taxon>Bacillaceae</taxon>
        <taxon>Lentibacillus</taxon>
    </lineage>
</organism>
<dbReference type="GO" id="GO:0008237">
    <property type="term" value="F:metallopeptidase activity"/>
    <property type="evidence" value="ECO:0007669"/>
    <property type="project" value="UniProtKB-KW"/>
</dbReference>
<name>A0ABN0ZDT8_9BACI</name>
<keyword evidence="1" id="KW-1133">Transmembrane helix</keyword>
<gene>
    <name evidence="3" type="ORF">GCM10008983_21810</name>
</gene>
<proteinExistence type="predicted"/>
<evidence type="ECO:0000256" key="1">
    <source>
        <dbReference type="SAM" id="Phobius"/>
    </source>
</evidence>
<feature type="transmembrane region" description="Helical" evidence="1">
    <location>
        <begin position="122"/>
        <end position="138"/>
    </location>
</feature>
<dbReference type="EMBL" id="BAAADM010000054">
    <property type="protein sequence ID" value="GAA0444110.1"/>
    <property type="molecule type" value="Genomic_DNA"/>
</dbReference>
<keyword evidence="3" id="KW-0378">Hydrolase</keyword>
<comment type="caution">
    <text evidence="3">The sequence shown here is derived from an EMBL/GenBank/DDBJ whole genome shotgun (WGS) entry which is preliminary data.</text>
</comment>
<feature type="transmembrane region" description="Helical" evidence="1">
    <location>
        <begin position="21"/>
        <end position="44"/>
    </location>
</feature>
<feature type="transmembrane region" description="Helical" evidence="1">
    <location>
        <begin position="145"/>
        <end position="161"/>
    </location>
</feature>
<feature type="transmembrane region" description="Helical" evidence="1">
    <location>
        <begin position="167"/>
        <end position="187"/>
    </location>
</feature>
<dbReference type="Proteomes" id="UP001501459">
    <property type="component" value="Unassembled WGS sequence"/>
</dbReference>
<keyword evidence="3" id="KW-0645">Protease</keyword>
<feature type="transmembrane region" description="Helical" evidence="1">
    <location>
        <begin position="56"/>
        <end position="78"/>
    </location>
</feature>
<accession>A0ABN0ZDT8</accession>
<dbReference type="InterPro" id="IPR003675">
    <property type="entry name" value="Rce1/LyrA-like_dom"/>
</dbReference>
<evidence type="ECO:0000313" key="3">
    <source>
        <dbReference type="EMBL" id="GAA0444110.1"/>
    </source>
</evidence>